<keyword evidence="4 10" id="KW-0812">Transmembrane</keyword>
<comment type="similarity">
    <text evidence="10">Belongs to the PlsY family.</text>
</comment>
<keyword evidence="11" id="KW-0012">Acyltransferase</keyword>
<evidence type="ECO:0000256" key="10">
    <source>
        <dbReference type="HAMAP-Rule" id="MF_01043"/>
    </source>
</evidence>
<comment type="function">
    <text evidence="10">Catalyzes the transfer of an acyl group from acyl-phosphate (acyl-PO(4)) to glycerol-3-phosphate (G3P) to form lysophosphatidic acid (LPA). This enzyme utilizes acyl-phosphate as fatty acyl donor, but not acyl-CoA or acyl-ACP.</text>
</comment>
<evidence type="ECO:0000256" key="9">
    <source>
        <dbReference type="ARBA" id="ARBA00023264"/>
    </source>
</evidence>
<comment type="caution">
    <text evidence="11">The sequence shown here is derived from an EMBL/GenBank/DDBJ whole genome shotgun (WGS) entry which is preliminary data.</text>
</comment>
<evidence type="ECO:0000313" key="11">
    <source>
        <dbReference type="EMBL" id="MBU3851262.1"/>
    </source>
</evidence>
<keyword evidence="5 10" id="KW-1133">Transmembrane helix</keyword>
<dbReference type="PANTHER" id="PTHR30309:SF0">
    <property type="entry name" value="GLYCEROL-3-PHOSPHATE ACYLTRANSFERASE-RELATED"/>
    <property type="match status" value="1"/>
</dbReference>
<proteinExistence type="inferred from homology"/>
<evidence type="ECO:0000256" key="4">
    <source>
        <dbReference type="ARBA" id="ARBA00022692"/>
    </source>
</evidence>
<dbReference type="Pfam" id="PF02660">
    <property type="entry name" value="G3P_acyltransf"/>
    <property type="match status" value="1"/>
</dbReference>
<protein>
    <recommendedName>
        <fullName evidence="10">Glycerol-3-phosphate acyltransferase</fullName>
    </recommendedName>
    <alternativeName>
        <fullName evidence="10">Acyl-PO4 G3P acyltransferase</fullName>
    </alternativeName>
    <alternativeName>
        <fullName evidence="10">Acyl-phosphate--glycerol-3-phosphate acyltransferase</fullName>
    </alternativeName>
    <alternativeName>
        <fullName evidence="10">G3P acyltransferase</fullName>
        <shortName evidence="10">GPAT</shortName>
        <ecNumber evidence="10">2.3.1.275</ecNumber>
    </alternativeName>
    <alternativeName>
        <fullName evidence="10">Lysophosphatidic acid synthase</fullName>
        <shortName evidence="10">LPA synthase</shortName>
    </alternativeName>
</protein>
<dbReference type="GO" id="GO:0043772">
    <property type="term" value="F:acyl-phosphate glycerol-3-phosphate acyltransferase activity"/>
    <property type="evidence" value="ECO:0007669"/>
    <property type="project" value="UniProtKB-UniRule"/>
</dbReference>
<evidence type="ECO:0000313" key="12">
    <source>
        <dbReference type="Proteomes" id="UP000777303"/>
    </source>
</evidence>
<keyword evidence="2 10" id="KW-0444">Lipid biosynthesis</keyword>
<keyword evidence="3 10" id="KW-0808">Transferase</keyword>
<keyword evidence="9 10" id="KW-1208">Phospholipid metabolism</keyword>
<dbReference type="EMBL" id="JAHLFS010000014">
    <property type="protein sequence ID" value="MBU3851262.1"/>
    <property type="molecule type" value="Genomic_DNA"/>
</dbReference>
<dbReference type="NCBIfam" id="TIGR00023">
    <property type="entry name" value="glycerol-3-phosphate 1-O-acyltransferase PlsY"/>
    <property type="match status" value="1"/>
</dbReference>
<feature type="transmembrane region" description="Helical" evidence="10">
    <location>
        <begin position="47"/>
        <end position="74"/>
    </location>
</feature>
<evidence type="ECO:0000256" key="5">
    <source>
        <dbReference type="ARBA" id="ARBA00022989"/>
    </source>
</evidence>
<evidence type="ECO:0000256" key="6">
    <source>
        <dbReference type="ARBA" id="ARBA00023098"/>
    </source>
</evidence>
<dbReference type="Proteomes" id="UP000777303">
    <property type="component" value="Unassembled WGS sequence"/>
</dbReference>
<accession>A0A948TIZ6</accession>
<evidence type="ECO:0000256" key="2">
    <source>
        <dbReference type="ARBA" id="ARBA00022516"/>
    </source>
</evidence>
<sequence>MEFILMLITAYLIGSIPSGVIIGKLFQNKDPRDYGSHNIGTTNAFRVLGPTCGVIVLIMDILKGTLAASLPIILHYLQHWLVLVVGLFAVFGHTCSIFIHFQGGKAVATSAGIVLAYNPVFFLIAAGVFVTVLLLTSTASLASLLGMVIITCLSLFFHDWLLTTVAFLLTIFFFYRHRDNIKRLKAGKENMIHFGLAYYLKQKHHK</sequence>
<keyword evidence="7 10" id="KW-0472">Membrane</keyword>
<reference evidence="11" key="2">
    <citation type="submission" date="2021-04" db="EMBL/GenBank/DDBJ databases">
        <authorList>
            <person name="Gilroy R."/>
        </authorList>
    </citation>
    <scope>NUCLEOTIDE SEQUENCE</scope>
    <source>
        <strain evidence="11">F6-6636</strain>
    </source>
</reference>
<dbReference type="PANTHER" id="PTHR30309">
    <property type="entry name" value="INNER MEMBRANE PROTEIN YGIH"/>
    <property type="match status" value="1"/>
</dbReference>
<evidence type="ECO:0000256" key="3">
    <source>
        <dbReference type="ARBA" id="ARBA00022679"/>
    </source>
</evidence>
<reference evidence="11" key="1">
    <citation type="journal article" date="2021" name="PeerJ">
        <title>Extensive microbial diversity within the chicken gut microbiome revealed by metagenomics and culture.</title>
        <authorList>
            <person name="Gilroy R."/>
            <person name="Ravi A."/>
            <person name="Getino M."/>
            <person name="Pursley I."/>
            <person name="Horton D.L."/>
            <person name="Alikhan N.F."/>
            <person name="Baker D."/>
            <person name="Gharbi K."/>
            <person name="Hall N."/>
            <person name="Watson M."/>
            <person name="Adriaenssens E.M."/>
            <person name="Foster-Nyarko E."/>
            <person name="Jarju S."/>
            <person name="Secka A."/>
            <person name="Antonio M."/>
            <person name="Oren A."/>
            <person name="Chaudhuri R.R."/>
            <person name="La Ragione R."/>
            <person name="Hildebrand F."/>
            <person name="Pallen M.J."/>
        </authorList>
    </citation>
    <scope>NUCLEOTIDE SEQUENCE</scope>
    <source>
        <strain evidence="11">F6-6636</strain>
    </source>
</reference>
<keyword evidence="8 10" id="KW-0594">Phospholipid biosynthesis</keyword>
<name>A0A948TIZ6_9LACO</name>
<comment type="catalytic activity">
    <reaction evidence="10">
        <text>an acyl phosphate + sn-glycerol 3-phosphate = a 1-acyl-sn-glycero-3-phosphate + phosphate</text>
        <dbReference type="Rhea" id="RHEA:34075"/>
        <dbReference type="ChEBI" id="CHEBI:43474"/>
        <dbReference type="ChEBI" id="CHEBI:57597"/>
        <dbReference type="ChEBI" id="CHEBI:57970"/>
        <dbReference type="ChEBI" id="CHEBI:59918"/>
        <dbReference type="EC" id="2.3.1.275"/>
    </reaction>
</comment>
<evidence type="ECO:0000256" key="7">
    <source>
        <dbReference type="ARBA" id="ARBA00023136"/>
    </source>
</evidence>
<organism evidence="11 12">
    <name type="scientific">Candidatus Paralactobacillus gallistercoris</name>
    <dbReference type="NCBI Taxonomy" id="2838724"/>
    <lineage>
        <taxon>Bacteria</taxon>
        <taxon>Bacillati</taxon>
        <taxon>Bacillota</taxon>
        <taxon>Bacilli</taxon>
        <taxon>Lactobacillales</taxon>
        <taxon>Lactobacillaceae</taxon>
        <taxon>Lactobacillus</taxon>
    </lineage>
</organism>
<feature type="transmembrane region" description="Helical" evidence="10">
    <location>
        <begin position="80"/>
        <end position="101"/>
    </location>
</feature>
<evidence type="ECO:0000256" key="8">
    <source>
        <dbReference type="ARBA" id="ARBA00023209"/>
    </source>
</evidence>
<dbReference type="AlphaFoldDB" id="A0A948TIZ6"/>
<comment type="pathway">
    <text evidence="10">Lipid metabolism; phospholipid metabolism.</text>
</comment>
<feature type="transmembrane region" description="Helical" evidence="10">
    <location>
        <begin position="142"/>
        <end position="175"/>
    </location>
</feature>
<keyword evidence="1 10" id="KW-1003">Cell membrane</keyword>
<comment type="subcellular location">
    <subcellularLocation>
        <location evidence="10">Cell membrane</location>
        <topology evidence="10">Multi-pass membrane protein</topology>
    </subcellularLocation>
</comment>
<dbReference type="GO" id="GO:0005886">
    <property type="term" value="C:plasma membrane"/>
    <property type="evidence" value="ECO:0007669"/>
    <property type="project" value="UniProtKB-SubCell"/>
</dbReference>
<dbReference type="SMART" id="SM01207">
    <property type="entry name" value="G3P_acyltransf"/>
    <property type="match status" value="1"/>
</dbReference>
<dbReference type="GO" id="GO:0008654">
    <property type="term" value="P:phospholipid biosynthetic process"/>
    <property type="evidence" value="ECO:0007669"/>
    <property type="project" value="UniProtKB-UniRule"/>
</dbReference>
<gene>
    <name evidence="10 11" type="primary">plsY</name>
    <name evidence="11" type="ORF">H9901_00920</name>
</gene>
<comment type="subunit">
    <text evidence="10">Probably interacts with PlsX.</text>
</comment>
<dbReference type="HAMAP" id="MF_01043">
    <property type="entry name" value="PlsY"/>
    <property type="match status" value="1"/>
</dbReference>
<keyword evidence="6 10" id="KW-0443">Lipid metabolism</keyword>
<dbReference type="EC" id="2.3.1.275" evidence="10"/>
<feature type="transmembrane region" description="Helical" evidence="10">
    <location>
        <begin position="6"/>
        <end position="26"/>
    </location>
</feature>
<evidence type="ECO:0000256" key="1">
    <source>
        <dbReference type="ARBA" id="ARBA00022475"/>
    </source>
</evidence>
<dbReference type="InterPro" id="IPR003811">
    <property type="entry name" value="G3P_acylTferase_PlsY"/>
</dbReference>
<feature type="transmembrane region" description="Helical" evidence="10">
    <location>
        <begin position="113"/>
        <end position="136"/>
    </location>
</feature>